<protein>
    <submittedName>
        <fullName evidence="1">Uncharacterized protein</fullName>
    </submittedName>
</protein>
<organism evidence="1 2">
    <name type="scientific">Peronospora effusa</name>
    <dbReference type="NCBI Taxonomy" id="542832"/>
    <lineage>
        <taxon>Eukaryota</taxon>
        <taxon>Sar</taxon>
        <taxon>Stramenopiles</taxon>
        <taxon>Oomycota</taxon>
        <taxon>Peronosporomycetes</taxon>
        <taxon>Peronosporales</taxon>
        <taxon>Peronosporaceae</taxon>
        <taxon>Peronospora</taxon>
    </lineage>
</organism>
<accession>A0A425C2R2</accession>
<dbReference type="Proteomes" id="UP000286097">
    <property type="component" value="Unassembled WGS sequence"/>
</dbReference>
<comment type="caution">
    <text evidence="1">The sequence shown here is derived from an EMBL/GenBank/DDBJ whole genome shotgun (WGS) entry which is preliminary data.</text>
</comment>
<name>A0A425C2R2_9STRA</name>
<dbReference type="VEuPathDB" id="FungiDB:DD237_008412"/>
<sequence>MAYRCEGVTTFAVPPATYHPNNIEAKSSPMSKSEMDKAEYVSSANAIPNATATDYVKRSFSRERVKLFDWNWALQIAYFVQCRAKYTFDLDSVSVEQIMESKSRD</sequence>
<dbReference type="EMBL" id="QKXF01000456">
    <property type="protein sequence ID" value="RQM11211.1"/>
    <property type="molecule type" value="Genomic_DNA"/>
</dbReference>
<evidence type="ECO:0000313" key="1">
    <source>
        <dbReference type="EMBL" id="RQM11211.1"/>
    </source>
</evidence>
<evidence type="ECO:0000313" key="2">
    <source>
        <dbReference type="Proteomes" id="UP000286097"/>
    </source>
</evidence>
<dbReference type="AlphaFoldDB" id="A0A425C2R2"/>
<gene>
    <name evidence="1" type="ORF">DD237_008412</name>
</gene>
<proteinExistence type="predicted"/>
<reference evidence="1 2" key="1">
    <citation type="submission" date="2018-06" db="EMBL/GenBank/DDBJ databases">
        <title>Comparative genomics of downy mildews reveals potential adaptations to biotrophy.</title>
        <authorList>
            <person name="Fletcher K."/>
            <person name="Klosterman S.J."/>
            <person name="Derevnina L."/>
            <person name="Martin F."/>
            <person name="Koike S."/>
            <person name="Reyes Chin-Wo S."/>
            <person name="Mou B."/>
            <person name="Michelmore R."/>
        </authorList>
    </citation>
    <scope>NUCLEOTIDE SEQUENCE [LARGE SCALE GENOMIC DNA]</scope>
    <source>
        <strain evidence="1 2">R13</strain>
    </source>
</reference>